<dbReference type="GO" id="GO:0005615">
    <property type="term" value="C:extracellular space"/>
    <property type="evidence" value="ECO:0007669"/>
    <property type="project" value="UniProtKB-KW"/>
</dbReference>
<dbReference type="SMART" id="SM00199">
    <property type="entry name" value="SCY"/>
    <property type="match status" value="1"/>
</dbReference>
<dbReference type="Proteomes" id="UP000261560">
    <property type="component" value="Unplaced"/>
</dbReference>
<name>A0A3B3CL78_ORYME</name>
<evidence type="ECO:0000313" key="3">
    <source>
        <dbReference type="Ensembl" id="ENSOMEP00000018090.1"/>
    </source>
</evidence>
<reference evidence="3" key="1">
    <citation type="submission" date="2025-08" db="UniProtKB">
        <authorList>
            <consortium name="Ensembl"/>
        </authorList>
    </citation>
    <scope>IDENTIFICATION</scope>
</reference>
<dbReference type="Pfam" id="PF00048">
    <property type="entry name" value="IL8"/>
    <property type="match status" value="1"/>
</dbReference>
<sequence length="92" mass="10509">HSKSTGRLTCWSHAGNHDVEESPYCCVEFSSVRLPLSRVKNIKKTARSCPVQGFIVETRTKRICLSKSSPWSQQIFNRFHNLTNTADEDAQR</sequence>
<evidence type="ECO:0000256" key="1">
    <source>
        <dbReference type="ARBA" id="ARBA00022514"/>
    </source>
</evidence>
<dbReference type="GO" id="GO:0008009">
    <property type="term" value="F:chemokine activity"/>
    <property type="evidence" value="ECO:0007669"/>
    <property type="project" value="InterPro"/>
</dbReference>
<reference evidence="3" key="2">
    <citation type="submission" date="2025-09" db="UniProtKB">
        <authorList>
            <consortium name="Ensembl"/>
        </authorList>
    </citation>
    <scope>IDENTIFICATION</scope>
</reference>
<dbReference type="Gene3D" id="2.40.50.40">
    <property type="match status" value="1"/>
</dbReference>
<accession>A0A3B3CL78</accession>
<organism evidence="3 4">
    <name type="scientific">Oryzias melastigma</name>
    <name type="common">Marine medaka</name>
    <dbReference type="NCBI Taxonomy" id="30732"/>
    <lineage>
        <taxon>Eukaryota</taxon>
        <taxon>Metazoa</taxon>
        <taxon>Chordata</taxon>
        <taxon>Craniata</taxon>
        <taxon>Vertebrata</taxon>
        <taxon>Euteleostomi</taxon>
        <taxon>Actinopterygii</taxon>
        <taxon>Neopterygii</taxon>
        <taxon>Teleostei</taxon>
        <taxon>Neoteleostei</taxon>
        <taxon>Acanthomorphata</taxon>
        <taxon>Ovalentaria</taxon>
        <taxon>Atherinomorphae</taxon>
        <taxon>Beloniformes</taxon>
        <taxon>Adrianichthyidae</taxon>
        <taxon>Oryziinae</taxon>
        <taxon>Oryzias</taxon>
    </lineage>
</organism>
<evidence type="ECO:0000313" key="4">
    <source>
        <dbReference type="Proteomes" id="UP000261560"/>
    </source>
</evidence>
<dbReference type="SUPFAM" id="SSF54117">
    <property type="entry name" value="Interleukin 8-like chemokines"/>
    <property type="match status" value="1"/>
</dbReference>
<feature type="domain" description="Chemokine interleukin-8-like" evidence="2">
    <location>
        <begin position="22"/>
        <end position="79"/>
    </location>
</feature>
<evidence type="ECO:0000259" key="2">
    <source>
        <dbReference type="SMART" id="SM00199"/>
    </source>
</evidence>
<dbReference type="GeneTree" id="ENSGT00940000178576"/>
<keyword evidence="1" id="KW-0202">Cytokine</keyword>
<protein>
    <recommendedName>
        <fullName evidence="2">Chemokine interleukin-8-like domain-containing protein</fullName>
    </recommendedName>
</protein>
<dbReference type="Ensembl" id="ENSOMET00000026981.1">
    <property type="protein sequence ID" value="ENSOMEP00000018090.1"/>
    <property type="gene ID" value="ENSOMEG00000019783.1"/>
</dbReference>
<keyword evidence="4" id="KW-1185">Reference proteome</keyword>
<dbReference type="AlphaFoldDB" id="A0A3B3CL78"/>
<dbReference type="InterPro" id="IPR036048">
    <property type="entry name" value="Interleukin_8-like_sf"/>
</dbReference>
<dbReference type="InterPro" id="IPR001811">
    <property type="entry name" value="Chemokine_IL8-like_dom"/>
</dbReference>
<dbReference type="GO" id="GO:0006955">
    <property type="term" value="P:immune response"/>
    <property type="evidence" value="ECO:0007669"/>
    <property type="project" value="InterPro"/>
</dbReference>
<dbReference type="PaxDb" id="30732-ENSOMEP00000018090"/>
<proteinExistence type="predicted"/>